<dbReference type="EMBL" id="KZ613774">
    <property type="protein sequence ID" value="PMD64114.1"/>
    <property type="molecule type" value="Genomic_DNA"/>
</dbReference>
<name>A0A2J6TM71_9HELO</name>
<dbReference type="Proteomes" id="UP000235371">
    <property type="component" value="Unassembled WGS sequence"/>
</dbReference>
<evidence type="ECO:0000313" key="1">
    <source>
        <dbReference type="EMBL" id="PMD64114.1"/>
    </source>
</evidence>
<protein>
    <submittedName>
        <fullName evidence="1">Uncharacterized protein</fullName>
    </submittedName>
</protein>
<accession>A0A2J6TM71</accession>
<keyword evidence="2" id="KW-1185">Reference proteome</keyword>
<organism evidence="1 2">
    <name type="scientific">Hyaloscypha bicolor E</name>
    <dbReference type="NCBI Taxonomy" id="1095630"/>
    <lineage>
        <taxon>Eukaryota</taxon>
        <taxon>Fungi</taxon>
        <taxon>Dikarya</taxon>
        <taxon>Ascomycota</taxon>
        <taxon>Pezizomycotina</taxon>
        <taxon>Leotiomycetes</taxon>
        <taxon>Helotiales</taxon>
        <taxon>Hyaloscyphaceae</taxon>
        <taxon>Hyaloscypha</taxon>
        <taxon>Hyaloscypha bicolor</taxon>
    </lineage>
</organism>
<sequence length="77" mass="9170">MPVKKITILNSRTIPTSSLRACDYRWPITIISITILARRLNPFENARESMELHTKPFEIELIERNQRNKIQRQDSIY</sequence>
<dbReference type="GeneID" id="36579919"/>
<evidence type="ECO:0000313" key="2">
    <source>
        <dbReference type="Proteomes" id="UP000235371"/>
    </source>
</evidence>
<reference evidence="1 2" key="1">
    <citation type="submission" date="2016-04" db="EMBL/GenBank/DDBJ databases">
        <title>A degradative enzymes factory behind the ericoid mycorrhizal symbiosis.</title>
        <authorList>
            <consortium name="DOE Joint Genome Institute"/>
            <person name="Martino E."/>
            <person name="Morin E."/>
            <person name="Grelet G."/>
            <person name="Kuo A."/>
            <person name="Kohler A."/>
            <person name="Daghino S."/>
            <person name="Barry K."/>
            <person name="Choi C."/>
            <person name="Cichocki N."/>
            <person name="Clum A."/>
            <person name="Copeland A."/>
            <person name="Hainaut M."/>
            <person name="Haridas S."/>
            <person name="Labutti K."/>
            <person name="Lindquist E."/>
            <person name="Lipzen A."/>
            <person name="Khouja H.-R."/>
            <person name="Murat C."/>
            <person name="Ohm R."/>
            <person name="Olson A."/>
            <person name="Spatafora J."/>
            <person name="Veneault-Fourrey C."/>
            <person name="Henrissat B."/>
            <person name="Grigoriev I."/>
            <person name="Martin F."/>
            <person name="Perotto S."/>
        </authorList>
    </citation>
    <scope>NUCLEOTIDE SEQUENCE [LARGE SCALE GENOMIC DNA]</scope>
    <source>
        <strain evidence="1 2">E</strain>
    </source>
</reference>
<dbReference type="AlphaFoldDB" id="A0A2J6TM71"/>
<gene>
    <name evidence="1" type="ORF">K444DRAFT_315122</name>
</gene>
<dbReference type="RefSeq" id="XP_024741018.1">
    <property type="nucleotide sequence ID" value="XM_024871837.1"/>
</dbReference>
<proteinExistence type="predicted"/>
<dbReference type="InParanoid" id="A0A2J6TM71"/>